<dbReference type="Proteomes" id="UP001159641">
    <property type="component" value="Unassembled WGS sequence"/>
</dbReference>
<reference evidence="2 3" key="1">
    <citation type="submission" date="2022-11" db="EMBL/GenBank/DDBJ databases">
        <title>Whole genome sequence of Eschrichtius robustus ER-17-0199.</title>
        <authorList>
            <person name="Bruniche-Olsen A."/>
            <person name="Black A.N."/>
            <person name="Fields C.J."/>
            <person name="Walden K."/>
            <person name="Dewoody J.A."/>
        </authorList>
    </citation>
    <scope>NUCLEOTIDE SEQUENCE [LARGE SCALE GENOMIC DNA]</scope>
    <source>
        <strain evidence="2">ER-17-0199</strain>
        <tissue evidence="2">Blubber</tissue>
    </source>
</reference>
<evidence type="ECO:0000313" key="2">
    <source>
        <dbReference type="EMBL" id="KAJ8786042.1"/>
    </source>
</evidence>
<feature type="coiled-coil region" evidence="1">
    <location>
        <begin position="24"/>
        <end position="51"/>
    </location>
</feature>
<dbReference type="AlphaFoldDB" id="A0AB34H3M9"/>
<proteinExistence type="predicted"/>
<evidence type="ECO:0000313" key="3">
    <source>
        <dbReference type="Proteomes" id="UP001159641"/>
    </source>
</evidence>
<name>A0AB34H3M9_ESCRO</name>
<accession>A0AB34H3M9</accession>
<gene>
    <name evidence="2" type="ORF">J1605_006622</name>
</gene>
<sequence>MVLKLWKDLSDKPPNDYRVKVTSLAHYVDINQDKEQELEQLTKELRQVNLQQFIQQTGTKVTVLPAEPIEVEASHADLERGTIPVGVSEATWVLSAAPQ</sequence>
<comment type="caution">
    <text evidence="2">The sequence shown here is derived from an EMBL/GenBank/DDBJ whole genome shotgun (WGS) entry which is preliminary data.</text>
</comment>
<evidence type="ECO:0000256" key="1">
    <source>
        <dbReference type="SAM" id="Coils"/>
    </source>
</evidence>
<protein>
    <submittedName>
        <fullName evidence="2">Uncharacterized protein</fullName>
    </submittedName>
</protein>
<organism evidence="2 3">
    <name type="scientific">Eschrichtius robustus</name>
    <name type="common">California gray whale</name>
    <name type="synonym">Eschrichtius gibbosus</name>
    <dbReference type="NCBI Taxonomy" id="9764"/>
    <lineage>
        <taxon>Eukaryota</taxon>
        <taxon>Metazoa</taxon>
        <taxon>Chordata</taxon>
        <taxon>Craniata</taxon>
        <taxon>Vertebrata</taxon>
        <taxon>Euteleostomi</taxon>
        <taxon>Mammalia</taxon>
        <taxon>Eutheria</taxon>
        <taxon>Laurasiatheria</taxon>
        <taxon>Artiodactyla</taxon>
        <taxon>Whippomorpha</taxon>
        <taxon>Cetacea</taxon>
        <taxon>Mysticeti</taxon>
        <taxon>Eschrichtiidae</taxon>
        <taxon>Eschrichtius</taxon>
    </lineage>
</organism>
<keyword evidence="3" id="KW-1185">Reference proteome</keyword>
<dbReference type="EMBL" id="JAIQCJ010002000">
    <property type="protein sequence ID" value="KAJ8786042.1"/>
    <property type="molecule type" value="Genomic_DNA"/>
</dbReference>
<keyword evidence="1" id="KW-0175">Coiled coil</keyword>